<organism evidence="1 2">
    <name type="scientific">Xenoophorus captivus</name>
    <dbReference type="NCBI Taxonomy" id="1517983"/>
    <lineage>
        <taxon>Eukaryota</taxon>
        <taxon>Metazoa</taxon>
        <taxon>Chordata</taxon>
        <taxon>Craniata</taxon>
        <taxon>Vertebrata</taxon>
        <taxon>Euteleostomi</taxon>
        <taxon>Actinopterygii</taxon>
        <taxon>Neopterygii</taxon>
        <taxon>Teleostei</taxon>
        <taxon>Neoteleostei</taxon>
        <taxon>Acanthomorphata</taxon>
        <taxon>Ovalentaria</taxon>
        <taxon>Atherinomorphae</taxon>
        <taxon>Cyprinodontiformes</taxon>
        <taxon>Goodeidae</taxon>
        <taxon>Xenoophorus</taxon>
    </lineage>
</organism>
<dbReference type="EMBL" id="JAHRIN010059822">
    <property type="protein sequence ID" value="MEQ2212473.1"/>
    <property type="molecule type" value="Genomic_DNA"/>
</dbReference>
<reference evidence="1 2" key="1">
    <citation type="submission" date="2021-06" db="EMBL/GenBank/DDBJ databases">
        <authorList>
            <person name="Palmer J.M."/>
        </authorList>
    </citation>
    <scope>NUCLEOTIDE SEQUENCE [LARGE SCALE GENOMIC DNA]</scope>
    <source>
        <strain evidence="1 2">XC_2019</strain>
        <tissue evidence="1">Muscle</tissue>
    </source>
</reference>
<proteinExistence type="predicted"/>
<accession>A0ABV0RY47</accession>
<evidence type="ECO:0000313" key="2">
    <source>
        <dbReference type="Proteomes" id="UP001434883"/>
    </source>
</evidence>
<comment type="caution">
    <text evidence="1">The sequence shown here is derived from an EMBL/GenBank/DDBJ whole genome shotgun (WGS) entry which is preliminary data.</text>
</comment>
<dbReference type="Proteomes" id="UP001434883">
    <property type="component" value="Unassembled WGS sequence"/>
</dbReference>
<name>A0ABV0RY47_9TELE</name>
<evidence type="ECO:0000313" key="1">
    <source>
        <dbReference type="EMBL" id="MEQ2212473.1"/>
    </source>
</evidence>
<protein>
    <submittedName>
        <fullName evidence="1">Uncharacterized protein</fullName>
    </submittedName>
</protein>
<keyword evidence="2" id="KW-1185">Reference proteome</keyword>
<sequence length="123" mass="13444">MAKIPHRCITSGGRDENIFIRHLKGLLCLNLIKLVLLTVGVRVNTVVRSKDQSEAFREKIGAASESGQGFKEVSDLKAAVPPYEQWSTGGGLLTLWSLHWLLGTVNLEAIDSTGSFYCALQSN</sequence>
<gene>
    <name evidence="1" type="ORF">XENOCAPTIV_000104</name>
</gene>